<sequence>MEVGCGGRTKEHEVLSALHRWAVQPYHRLRSIELDVRSVFEIAEAVEAPVIANLRCGLWYVPPRYRAGVSHFKSGDGHYGQWSFSMRRLNVHLLQILASKWKALVVDATRTGKRFPDSLSKTLPIWTCVVNRAVLGFTDEPLVLPPWIPKQEQVRIEGMIPEWVRRCRSALGQMNLPKPEKKLGIIWLRPESTILESYSHVDFCPIFALSASRVVEEGTRADMNGFHYIPGAGDDEESWALGLGADSFHENVQAILGDGPDGCEQRMQSFACSKVENVSNSIGDRRFPLWDTGVQIGAMECLDDPGVWKKFGKVLVLNHSDDLLAKVGSADLDKLVHLTMMSKKGKPDRRYGLQRALPRVLGILQETSSVLLVSDSDMEYSVAASIAFLASSCERDALGCYYRTEGYLVPDKESFSLALASLGTEVPHPITPSRTVLKQVHRYFMSSPP</sequence>
<dbReference type="AlphaFoldDB" id="A0AAV8V4D8"/>
<dbReference type="InterPro" id="IPR033449">
    <property type="entry name" value="Rit1_N"/>
</dbReference>
<accession>A0AAV8V4D8</accession>
<dbReference type="Proteomes" id="UP001157974">
    <property type="component" value="Unassembled WGS sequence"/>
</dbReference>
<evidence type="ECO:0000313" key="4">
    <source>
        <dbReference type="Proteomes" id="UP001157974"/>
    </source>
</evidence>
<dbReference type="InterPro" id="IPR007306">
    <property type="entry name" value="Rit1"/>
</dbReference>
<feature type="domain" description="Rit1 N-terminal" evidence="2">
    <location>
        <begin position="20"/>
        <end position="269"/>
    </location>
</feature>
<name>A0AAV8V4D8_9RHOD</name>
<reference evidence="3 4" key="1">
    <citation type="journal article" date="2023" name="Nat. Commun.">
        <title>Origin of minicircular mitochondrial genomes in red algae.</title>
        <authorList>
            <person name="Lee Y."/>
            <person name="Cho C.H."/>
            <person name="Lee Y.M."/>
            <person name="Park S.I."/>
            <person name="Yang J.H."/>
            <person name="West J.A."/>
            <person name="Bhattacharya D."/>
            <person name="Yoon H.S."/>
        </authorList>
    </citation>
    <scope>NUCLEOTIDE SEQUENCE [LARGE SCALE GENOMIC DNA]</scope>
    <source>
        <strain evidence="3 4">CCMP1338</strain>
        <tissue evidence="3">Whole cell</tissue>
    </source>
</reference>
<dbReference type="GO" id="GO:0019988">
    <property type="term" value="P:charged-tRNA amino acid modification"/>
    <property type="evidence" value="ECO:0007669"/>
    <property type="project" value="InterPro"/>
</dbReference>
<dbReference type="PANTHER" id="PTHR31811:SF0">
    <property type="entry name" value="TRNA A64-2'-O-RIBOSYLPHOSPHATE TRANSFERASE"/>
    <property type="match status" value="1"/>
</dbReference>
<dbReference type="InterPro" id="IPR033421">
    <property type="entry name" value="Rit1_DUSP-like"/>
</dbReference>
<dbReference type="EMBL" id="JAMWBK010000001">
    <property type="protein sequence ID" value="KAJ8908852.1"/>
    <property type="molecule type" value="Genomic_DNA"/>
</dbReference>
<organism evidence="3 4">
    <name type="scientific">Rhodosorus marinus</name>
    <dbReference type="NCBI Taxonomy" id="101924"/>
    <lineage>
        <taxon>Eukaryota</taxon>
        <taxon>Rhodophyta</taxon>
        <taxon>Stylonematophyceae</taxon>
        <taxon>Stylonematales</taxon>
        <taxon>Stylonemataceae</taxon>
        <taxon>Rhodosorus</taxon>
    </lineage>
</organism>
<evidence type="ECO:0000259" key="1">
    <source>
        <dbReference type="Pfam" id="PF04179"/>
    </source>
</evidence>
<gene>
    <name evidence="3" type="ORF">NDN08_005556</name>
</gene>
<evidence type="ECO:0000259" key="2">
    <source>
        <dbReference type="Pfam" id="PF17184"/>
    </source>
</evidence>
<feature type="domain" description="Rit1 DUSP-like" evidence="1">
    <location>
        <begin position="340"/>
        <end position="443"/>
    </location>
</feature>
<protein>
    <recommendedName>
        <fullName evidence="5">Initiator tRNA phosphoribosyl transferase family protein</fullName>
    </recommendedName>
</protein>
<dbReference type="PANTHER" id="PTHR31811">
    <property type="entry name" value="TRNA A64-2'-O-RIBOSYLPHOSPHATE TRANSFERASE"/>
    <property type="match status" value="1"/>
</dbReference>
<dbReference type="Pfam" id="PF04179">
    <property type="entry name" value="Init_tRNA_PT"/>
    <property type="match status" value="1"/>
</dbReference>
<proteinExistence type="predicted"/>
<keyword evidence="4" id="KW-1185">Reference proteome</keyword>
<dbReference type="Pfam" id="PF17184">
    <property type="entry name" value="Rit1_C"/>
    <property type="match status" value="1"/>
</dbReference>
<dbReference type="GO" id="GO:0005737">
    <property type="term" value="C:cytoplasm"/>
    <property type="evidence" value="ECO:0007669"/>
    <property type="project" value="TreeGrafter"/>
</dbReference>
<evidence type="ECO:0000313" key="3">
    <source>
        <dbReference type="EMBL" id="KAJ8908852.1"/>
    </source>
</evidence>
<dbReference type="GO" id="GO:0043399">
    <property type="term" value="F:tRNA adenosine(64)-2'-O-ribosylphosphate transferase activity"/>
    <property type="evidence" value="ECO:0007669"/>
    <property type="project" value="InterPro"/>
</dbReference>
<evidence type="ECO:0008006" key="5">
    <source>
        <dbReference type="Google" id="ProtNLM"/>
    </source>
</evidence>
<comment type="caution">
    <text evidence="3">The sequence shown here is derived from an EMBL/GenBank/DDBJ whole genome shotgun (WGS) entry which is preliminary data.</text>
</comment>